<feature type="domain" description="DUSP" evidence="1">
    <location>
        <begin position="1"/>
        <end position="110"/>
    </location>
</feature>
<dbReference type="OrthoDB" id="295893at2759"/>
<dbReference type="GO" id="GO:0004843">
    <property type="term" value="F:cysteine-type deubiquitinase activity"/>
    <property type="evidence" value="ECO:0007669"/>
    <property type="project" value="InterPro"/>
</dbReference>
<proteinExistence type="predicted"/>
<dbReference type="InterPro" id="IPR006615">
    <property type="entry name" value="Pept_C19_DUSP"/>
</dbReference>
<evidence type="ECO:0000313" key="2">
    <source>
        <dbReference type="EMBL" id="CAD8065704.1"/>
    </source>
</evidence>
<dbReference type="EMBL" id="CAJJDN010000020">
    <property type="protein sequence ID" value="CAD8065704.1"/>
    <property type="molecule type" value="Genomic_DNA"/>
</dbReference>
<dbReference type="Proteomes" id="UP000692954">
    <property type="component" value="Unassembled WGS sequence"/>
</dbReference>
<name>A0A8S1LT23_9CILI</name>
<evidence type="ECO:0000313" key="3">
    <source>
        <dbReference type="Proteomes" id="UP000692954"/>
    </source>
</evidence>
<sequence length="640" mass="77855">MKPIEIVQLIQNFQKQQNYPNIVYIISYNWIQNFIDSAKFQGNKLLPMKPINHDIVDEIKSNIIQYQDDIFNSFLKDNLTLNVDYIYINELIWSNLNTLYDGYCVKRQLTNFNQINQFNIFNFIPIYQSQQHYIEGIQQFDSTWNIQQIYTNLENALQNQLLLSIPKSNFIKLYILKNEDQTNFVQIIQELREKKIELEILVDTIQLHNKKYIIMDIKQMNKGFYLNQTIPTNQIRNEEQISYEYFEDYRKGLSIFEDQQSLLSCMLKCYESIDAIRNQIFNDQSEKYKNLKQILEESYYGFSEYVYYDQLDYEFFEEKQVTITKSRYDAVYIYNNENRIIINNQKNIRQLVESLLSHPQLQCDFNSVLFESSNEYYTEDIDFTKPAYCLKEGYTYQLRKLMCQEHNINNEDRIQIRVLQCLYENIGYQEYKSFAPIQKCYISQWNNLQNLHLLIANLFEEINQENYTQHRLNKKYSLYFQTDQQGQKICSFCLQKFCNNCQVPFNDKPLKFGKRIINIYVIYQEMQIKVPRFQPQIFDNYFLREYFEVDWAQDQILILNINQDQIKPYNVKYYFDSRMYLFNISDLYQLYGIIEKVSQSEYQCYCRKNQLWYKFSQNKYEQVDNLNDDLNVIKLFYIRK</sequence>
<organism evidence="2 3">
    <name type="scientific">Paramecium sonneborni</name>
    <dbReference type="NCBI Taxonomy" id="65129"/>
    <lineage>
        <taxon>Eukaryota</taxon>
        <taxon>Sar</taxon>
        <taxon>Alveolata</taxon>
        <taxon>Ciliophora</taxon>
        <taxon>Intramacronucleata</taxon>
        <taxon>Oligohymenophorea</taxon>
        <taxon>Peniculida</taxon>
        <taxon>Parameciidae</taxon>
        <taxon>Paramecium</taxon>
    </lineage>
</organism>
<evidence type="ECO:0000259" key="1">
    <source>
        <dbReference type="PROSITE" id="PS51283"/>
    </source>
</evidence>
<comment type="caution">
    <text evidence="2">The sequence shown here is derived from an EMBL/GenBank/DDBJ whole genome shotgun (WGS) entry which is preliminary data.</text>
</comment>
<dbReference type="AlphaFoldDB" id="A0A8S1LT23"/>
<accession>A0A8S1LT23</accession>
<protein>
    <recommendedName>
        <fullName evidence="1">DUSP domain-containing protein</fullName>
    </recommendedName>
</protein>
<dbReference type="PROSITE" id="PS51283">
    <property type="entry name" value="DUSP"/>
    <property type="match status" value="1"/>
</dbReference>
<gene>
    <name evidence="2" type="ORF">PSON_ATCC_30995.1.T0200379</name>
</gene>
<keyword evidence="3" id="KW-1185">Reference proteome</keyword>
<reference evidence="2" key="1">
    <citation type="submission" date="2021-01" db="EMBL/GenBank/DDBJ databases">
        <authorList>
            <consortium name="Genoscope - CEA"/>
            <person name="William W."/>
        </authorList>
    </citation>
    <scope>NUCLEOTIDE SEQUENCE</scope>
</reference>
<dbReference type="Pfam" id="PF06337">
    <property type="entry name" value="DUSP"/>
    <property type="match status" value="1"/>
</dbReference>